<dbReference type="Proteomes" id="UP000595814">
    <property type="component" value="Chromosome"/>
</dbReference>
<dbReference type="EC" id="5.3.1.16" evidence="1"/>
<protein>
    <submittedName>
        <fullName evidence="1">1-(5-phosphoribosyl)-5-[(5-phosphoribosylamino)methylideneamino]imidazole-4-carboxamide isomerase</fullName>
        <ecNumber evidence="1">5.3.1.16</ecNumber>
    </submittedName>
</protein>
<keyword evidence="2" id="KW-1185">Reference proteome</keyword>
<gene>
    <name evidence="1" type="primary">hisA</name>
    <name evidence="1" type="ORF">JFY71_11190</name>
</gene>
<proteinExistence type="predicted"/>
<dbReference type="EMBL" id="CP066744">
    <property type="protein sequence ID" value="QQK07824.1"/>
    <property type="molecule type" value="Genomic_DNA"/>
</dbReference>
<accession>A0AC61MQE1</accession>
<sequence length="236" mass="26418">MLILPAIDLKNRQCVRLHQGKEEEVTYYFDNPVEVAKDLEKKGAKYLHIIDLDGAFSNENRNYDIIEKIVKEISIPIQVGGGIRSEEIVNNLINLGVSRVILGTVAVENPKLVKSLIEKHGDKIAVSVDCYGEQVAIKGWVEKTDINIFDFCKELKNIGLKTIIYTDIKRDGTLEGPNIEILDKLQKEFGDNIIAAGGLSNIEDFYKLKEINLYGGVTGKALYEGKITMDEISKFS</sequence>
<name>A0AC61MQE1_9FIRM</name>
<keyword evidence="1" id="KW-0413">Isomerase</keyword>
<reference evidence="1 2" key="1">
    <citation type="journal article" date="2022" name="Int. J. Syst. Evol. Microbiol.">
        <title>Miniphocaeibacter halophilus sp. nov., an ammonium-tolerant acetate-producing bacterium isolated from a biogas system.</title>
        <authorList>
            <person name="Schnurer A."/>
            <person name="Singh A."/>
            <person name="Bi S."/>
            <person name="Qiao W."/>
            <person name="Westerholm M."/>
        </authorList>
    </citation>
    <scope>NUCLEOTIDE SEQUENCE [LARGE SCALE GENOMIC DNA]</scope>
    <source>
        <strain evidence="1 2">AMB_01</strain>
    </source>
</reference>
<organism evidence="1 2">
    <name type="scientific">Miniphocaeibacter halophilus</name>
    <dbReference type="NCBI Taxonomy" id="2931922"/>
    <lineage>
        <taxon>Bacteria</taxon>
        <taxon>Bacillati</taxon>
        <taxon>Bacillota</taxon>
        <taxon>Tissierellia</taxon>
        <taxon>Tissierellales</taxon>
        <taxon>Peptoniphilaceae</taxon>
        <taxon>Miniphocaeibacter</taxon>
    </lineage>
</organism>
<evidence type="ECO:0000313" key="1">
    <source>
        <dbReference type="EMBL" id="QQK07824.1"/>
    </source>
</evidence>
<evidence type="ECO:0000313" key="2">
    <source>
        <dbReference type="Proteomes" id="UP000595814"/>
    </source>
</evidence>